<dbReference type="PANTHER" id="PTHR32089:SF120">
    <property type="entry name" value="METHYL-ACCEPTING CHEMOTAXIS PROTEIN TLPQ"/>
    <property type="match status" value="1"/>
</dbReference>
<reference evidence="8" key="1">
    <citation type="submission" date="2022-09" db="EMBL/GenBank/DDBJ databases">
        <authorList>
            <person name="Li Z.-J."/>
        </authorList>
    </citation>
    <scope>NUCLEOTIDE SEQUENCE</scope>
    <source>
        <strain evidence="8">TGB11</strain>
    </source>
</reference>
<dbReference type="PROSITE" id="PS50111">
    <property type="entry name" value="CHEMOTAXIS_TRANSDUC_2"/>
    <property type="match status" value="1"/>
</dbReference>
<dbReference type="PANTHER" id="PTHR32089">
    <property type="entry name" value="METHYL-ACCEPTING CHEMOTAXIS PROTEIN MCPB"/>
    <property type="match status" value="1"/>
</dbReference>
<evidence type="ECO:0000256" key="3">
    <source>
        <dbReference type="ARBA" id="ARBA00029447"/>
    </source>
</evidence>
<dbReference type="GO" id="GO:0007165">
    <property type="term" value="P:signal transduction"/>
    <property type="evidence" value="ECO:0007669"/>
    <property type="project" value="UniProtKB-KW"/>
</dbReference>
<dbReference type="CDD" id="cd11386">
    <property type="entry name" value="MCP_signal"/>
    <property type="match status" value="1"/>
</dbReference>
<evidence type="ECO:0000256" key="2">
    <source>
        <dbReference type="ARBA" id="ARBA00023224"/>
    </source>
</evidence>
<comment type="similarity">
    <text evidence="3">Belongs to the methyl-accepting chemotaxis (MCP) protein family.</text>
</comment>
<feature type="transmembrane region" description="Helical" evidence="5">
    <location>
        <begin position="12"/>
        <end position="32"/>
    </location>
</feature>
<dbReference type="Pfam" id="PF22673">
    <property type="entry name" value="MCP-like_PDC_1"/>
    <property type="match status" value="1"/>
</dbReference>
<dbReference type="Proteomes" id="UP001164748">
    <property type="component" value="Chromosome"/>
</dbReference>
<dbReference type="Pfam" id="PF00015">
    <property type="entry name" value="MCPsignal"/>
    <property type="match status" value="1"/>
</dbReference>
<name>A0AA47KJ47_9GAMM</name>
<dbReference type="EMBL" id="CP114588">
    <property type="protein sequence ID" value="WBA07941.1"/>
    <property type="molecule type" value="Genomic_DNA"/>
</dbReference>
<dbReference type="InterPro" id="IPR004089">
    <property type="entry name" value="MCPsignal_dom"/>
</dbReference>
<evidence type="ECO:0000256" key="1">
    <source>
        <dbReference type="ARBA" id="ARBA00004370"/>
    </source>
</evidence>
<dbReference type="PROSITE" id="PS50885">
    <property type="entry name" value="HAMP"/>
    <property type="match status" value="1"/>
</dbReference>
<dbReference type="SMART" id="SM00283">
    <property type="entry name" value="MA"/>
    <property type="match status" value="1"/>
</dbReference>
<dbReference type="CDD" id="cd06225">
    <property type="entry name" value="HAMP"/>
    <property type="match status" value="1"/>
</dbReference>
<dbReference type="SMART" id="SM00304">
    <property type="entry name" value="HAMP"/>
    <property type="match status" value="1"/>
</dbReference>
<evidence type="ECO:0000256" key="5">
    <source>
        <dbReference type="SAM" id="Phobius"/>
    </source>
</evidence>
<dbReference type="FunFam" id="1.10.287.950:FF:000001">
    <property type="entry name" value="Methyl-accepting chemotaxis sensory transducer"/>
    <property type="match status" value="1"/>
</dbReference>
<dbReference type="InterPro" id="IPR004090">
    <property type="entry name" value="Chemotax_Me-accpt_rcpt"/>
</dbReference>
<dbReference type="Pfam" id="PF00672">
    <property type="entry name" value="HAMP"/>
    <property type="match status" value="1"/>
</dbReference>
<dbReference type="GO" id="GO:0004888">
    <property type="term" value="F:transmembrane signaling receptor activity"/>
    <property type="evidence" value="ECO:0007669"/>
    <property type="project" value="InterPro"/>
</dbReference>
<organism evidence="8 9">
    <name type="scientific">Salinivibrio kushneri</name>
    <dbReference type="NCBI Taxonomy" id="1908198"/>
    <lineage>
        <taxon>Bacteria</taxon>
        <taxon>Pseudomonadati</taxon>
        <taxon>Pseudomonadota</taxon>
        <taxon>Gammaproteobacteria</taxon>
        <taxon>Vibrionales</taxon>
        <taxon>Vibrionaceae</taxon>
        <taxon>Salinivibrio</taxon>
    </lineage>
</organism>
<dbReference type="AlphaFoldDB" id="A0AA47KJ47"/>
<keyword evidence="5" id="KW-0472">Membrane</keyword>
<keyword evidence="5" id="KW-1133">Transmembrane helix</keyword>
<feature type="transmembrane region" description="Helical" evidence="5">
    <location>
        <begin position="355"/>
        <end position="375"/>
    </location>
</feature>
<dbReference type="SUPFAM" id="SSF58104">
    <property type="entry name" value="Methyl-accepting chemotaxis protein (MCP) signaling domain"/>
    <property type="match status" value="1"/>
</dbReference>
<accession>A0AA47KJ47</accession>
<evidence type="ECO:0000313" key="8">
    <source>
        <dbReference type="EMBL" id="WBA07941.1"/>
    </source>
</evidence>
<dbReference type="CDD" id="cd12913">
    <property type="entry name" value="PDC1_MCP_like"/>
    <property type="match status" value="1"/>
</dbReference>
<feature type="domain" description="HAMP" evidence="7">
    <location>
        <begin position="372"/>
        <end position="426"/>
    </location>
</feature>
<protein>
    <submittedName>
        <fullName evidence="8">Methyl-accepting chemotaxis protein</fullName>
    </submittedName>
</protein>
<dbReference type="InterPro" id="IPR003660">
    <property type="entry name" value="HAMP_dom"/>
</dbReference>
<evidence type="ECO:0000313" key="9">
    <source>
        <dbReference type="Proteomes" id="UP001164748"/>
    </source>
</evidence>
<feature type="domain" description="Methyl-accepting transducer" evidence="6">
    <location>
        <begin position="431"/>
        <end position="667"/>
    </location>
</feature>
<dbReference type="RefSeq" id="WP_269578512.1">
    <property type="nucleotide sequence ID" value="NZ_CP114588.1"/>
</dbReference>
<dbReference type="PRINTS" id="PR00260">
    <property type="entry name" value="CHEMTRNSDUCR"/>
</dbReference>
<evidence type="ECO:0000259" key="6">
    <source>
        <dbReference type="PROSITE" id="PS50111"/>
    </source>
</evidence>
<keyword evidence="2 4" id="KW-0807">Transducer</keyword>
<dbReference type="GO" id="GO:0016020">
    <property type="term" value="C:membrane"/>
    <property type="evidence" value="ECO:0007669"/>
    <property type="project" value="UniProtKB-SubCell"/>
</dbReference>
<gene>
    <name evidence="8" type="ORF">N8M53_08865</name>
</gene>
<keyword evidence="5" id="KW-0812">Transmembrane</keyword>
<sequence>MRSLSIQWKVTLVASLCVAVTAVTLLTFSTYVNNQFQQTVGQASTQTLRSAAQRLATSQAHVQATHVQRSLDEAVYRAQMLAQSVVYLQYNAEQNFTDSGELRGSINELVRRSVENFDSVQAAFVVFKPNALDQEDDFYQLDTERGANATGRFASRWQKRDGELQGSVLSEKQINNDNNNGSGQAANHWYQCPLSQGAACVSAPKQAGSSLSVTISSPLMRDGQVLGVLGIDIGLGGLQSVIAEADKALFDGAGNVSVLSQGGRLVVSDKSQATGGTVNDLPSAPDNMVGWLTEGQPQTEWQKGQLMTYVPIALPGTTWGALITLPEDVLLSEANQLSQQITAQRSQAAWTERSLGVVATLLALVIAGLAARQIVKPLKLLAERLAEIADGDGDLTQRIQLKNRDEIGVLAGRFNRFLDKLQPIMANVINSVEEAEHTAKEAARVAAQTRDGSREQVSSLDAVATASEEMTQTASQVASHTESALTAATAVNTATENGEKIVTGSSQAMTRLVETLNGATEDAQALQKSSQDITEILTVIDAMSEQTNLLALNAAIEAARAGEQGRGFAVVADEVRELSQRTNQSITQIRTVIDSLQAGAQSVVAAIHDGNQLADDTAEKVQETVASLDQIRTAMHDMMGLNSEISAAAEQQSAVSGDVTQNVTHIRERSDELLSHAESAASIASQLEALAGRQRALTAQFKV</sequence>
<comment type="subcellular location">
    <subcellularLocation>
        <location evidence="1">Membrane</location>
    </subcellularLocation>
</comment>
<dbReference type="GO" id="GO:0006935">
    <property type="term" value="P:chemotaxis"/>
    <property type="evidence" value="ECO:0007669"/>
    <property type="project" value="InterPro"/>
</dbReference>
<evidence type="ECO:0000259" key="7">
    <source>
        <dbReference type="PROSITE" id="PS50885"/>
    </source>
</evidence>
<dbReference type="Gene3D" id="3.30.450.20">
    <property type="entry name" value="PAS domain"/>
    <property type="match status" value="1"/>
</dbReference>
<proteinExistence type="inferred from homology"/>
<dbReference type="Gene3D" id="1.10.287.950">
    <property type="entry name" value="Methyl-accepting chemotaxis protein"/>
    <property type="match status" value="1"/>
</dbReference>
<evidence type="ECO:0000256" key="4">
    <source>
        <dbReference type="PROSITE-ProRule" id="PRU00284"/>
    </source>
</evidence>